<keyword evidence="7" id="KW-0067">ATP-binding</keyword>
<feature type="coiled-coil region" evidence="9">
    <location>
        <begin position="155"/>
        <end position="182"/>
    </location>
</feature>
<dbReference type="GO" id="GO:0016020">
    <property type="term" value="C:membrane"/>
    <property type="evidence" value="ECO:0007669"/>
    <property type="project" value="InterPro"/>
</dbReference>
<evidence type="ECO:0000256" key="3">
    <source>
        <dbReference type="ARBA" id="ARBA00022553"/>
    </source>
</evidence>
<keyword evidence="6 12" id="KW-0418">Kinase</keyword>
<dbReference type="AlphaFoldDB" id="A0A495A526"/>
<evidence type="ECO:0000256" key="9">
    <source>
        <dbReference type="SAM" id="Coils"/>
    </source>
</evidence>
<dbReference type="Gene3D" id="3.30.565.10">
    <property type="entry name" value="Histidine kinase-like ATPase, C-terminal domain"/>
    <property type="match status" value="1"/>
</dbReference>
<dbReference type="PANTHER" id="PTHR24421">
    <property type="entry name" value="NITRATE/NITRITE SENSOR PROTEIN NARX-RELATED"/>
    <property type="match status" value="1"/>
</dbReference>
<dbReference type="OrthoDB" id="199946at2"/>
<feature type="transmembrane region" description="Helical" evidence="10">
    <location>
        <begin position="113"/>
        <end position="131"/>
    </location>
</feature>
<evidence type="ECO:0000259" key="11">
    <source>
        <dbReference type="Pfam" id="PF07730"/>
    </source>
</evidence>
<feature type="transmembrane region" description="Helical" evidence="10">
    <location>
        <begin position="137"/>
        <end position="155"/>
    </location>
</feature>
<evidence type="ECO:0000256" key="1">
    <source>
        <dbReference type="ARBA" id="ARBA00000085"/>
    </source>
</evidence>
<evidence type="ECO:0000256" key="10">
    <source>
        <dbReference type="SAM" id="Phobius"/>
    </source>
</evidence>
<keyword evidence="10" id="KW-0472">Membrane</keyword>
<keyword evidence="8" id="KW-0902">Two-component regulatory system</keyword>
<keyword evidence="9" id="KW-0175">Coiled coil</keyword>
<evidence type="ECO:0000313" key="12">
    <source>
        <dbReference type="EMBL" id="RKQ34757.1"/>
    </source>
</evidence>
<keyword evidence="3" id="KW-0597">Phosphoprotein</keyword>
<feature type="transmembrane region" description="Helical" evidence="10">
    <location>
        <begin position="39"/>
        <end position="60"/>
    </location>
</feature>
<keyword evidence="13" id="KW-1185">Reference proteome</keyword>
<accession>A0A495A526</accession>
<dbReference type="Pfam" id="PF07730">
    <property type="entry name" value="HisKA_3"/>
    <property type="match status" value="1"/>
</dbReference>
<dbReference type="Proteomes" id="UP000269301">
    <property type="component" value="Unassembled WGS sequence"/>
</dbReference>
<dbReference type="PANTHER" id="PTHR24421:SF10">
    <property type="entry name" value="NITRATE_NITRITE SENSOR PROTEIN NARQ"/>
    <property type="match status" value="1"/>
</dbReference>
<dbReference type="InterPro" id="IPR011712">
    <property type="entry name" value="Sig_transdc_His_kin_sub3_dim/P"/>
</dbReference>
<evidence type="ECO:0000256" key="8">
    <source>
        <dbReference type="ARBA" id="ARBA00023012"/>
    </source>
</evidence>
<keyword evidence="5" id="KW-0547">Nucleotide-binding</keyword>
<comment type="catalytic activity">
    <reaction evidence="1">
        <text>ATP + protein L-histidine = ADP + protein N-phospho-L-histidine.</text>
        <dbReference type="EC" id="2.7.13.3"/>
    </reaction>
</comment>
<dbReference type="GO" id="GO:0000155">
    <property type="term" value="F:phosphorelay sensor kinase activity"/>
    <property type="evidence" value="ECO:0007669"/>
    <property type="project" value="InterPro"/>
</dbReference>
<evidence type="ECO:0000256" key="5">
    <source>
        <dbReference type="ARBA" id="ARBA00022741"/>
    </source>
</evidence>
<proteinExistence type="predicted"/>
<comment type="caution">
    <text evidence="12">The sequence shown here is derived from an EMBL/GenBank/DDBJ whole genome shotgun (WGS) entry which is preliminary data.</text>
</comment>
<gene>
    <name evidence="12" type="ORF">D8M06_06505</name>
</gene>
<name>A0A495A526_9BACI</name>
<keyword evidence="4" id="KW-0808">Transferase</keyword>
<dbReference type="EC" id="2.7.13.3" evidence="2"/>
<evidence type="ECO:0000256" key="7">
    <source>
        <dbReference type="ARBA" id="ARBA00022840"/>
    </source>
</evidence>
<evidence type="ECO:0000256" key="6">
    <source>
        <dbReference type="ARBA" id="ARBA00022777"/>
    </source>
</evidence>
<reference evidence="12 13" key="1">
    <citation type="journal article" date="2016" name="Int. J. Syst. Evol. Microbiol.">
        <title>Oceanobacillus halophilus sp. nov., a novel moderately halophilic bacterium from a hypersaline lake.</title>
        <authorList>
            <person name="Amoozegar M.A."/>
            <person name="Bagheri M."/>
            <person name="Makhdoumi A."/>
            <person name="Nikou M.M."/>
            <person name="Fazeli S.A.S."/>
            <person name="Schumann P."/>
            <person name="Sproer C."/>
            <person name="Sanchez-Porro C."/>
            <person name="Ventosa A."/>
        </authorList>
    </citation>
    <scope>NUCLEOTIDE SEQUENCE [LARGE SCALE GENOMIC DNA]</scope>
    <source>
        <strain evidence="12 13">DSM 23996</strain>
    </source>
</reference>
<dbReference type="GO" id="GO:0005524">
    <property type="term" value="F:ATP binding"/>
    <property type="evidence" value="ECO:0007669"/>
    <property type="project" value="UniProtKB-KW"/>
</dbReference>
<evidence type="ECO:0000313" key="13">
    <source>
        <dbReference type="Proteomes" id="UP000269301"/>
    </source>
</evidence>
<keyword evidence="10" id="KW-0812">Transmembrane</keyword>
<evidence type="ECO:0000256" key="4">
    <source>
        <dbReference type="ARBA" id="ARBA00022679"/>
    </source>
</evidence>
<dbReference type="GO" id="GO:0046983">
    <property type="term" value="F:protein dimerization activity"/>
    <property type="evidence" value="ECO:0007669"/>
    <property type="project" value="InterPro"/>
</dbReference>
<organism evidence="12 13">
    <name type="scientific">Oceanobacillus halophilus</name>
    <dbReference type="NCBI Taxonomy" id="930130"/>
    <lineage>
        <taxon>Bacteria</taxon>
        <taxon>Bacillati</taxon>
        <taxon>Bacillota</taxon>
        <taxon>Bacilli</taxon>
        <taxon>Bacillales</taxon>
        <taxon>Bacillaceae</taxon>
        <taxon>Oceanobacillus</taxon>
    </lineage>
</organism>
<feature type="transmembrane region" description="Helical" evidence="10">
    <location>
        <begin position="65"/>
        <end position="83"/>
    </location>
</feature>
<evidence type="ECO:0000256" key="2">
    <source>
        <dbReference type="ARBA" id="ARBA00012438"/>
    </source>
</evidence>
<keyword evidence="10" id="KW-1133">Transmembrane helix</keyword>
<dbReference type="InterPro" id="IPR050482">
    <property type="entry name" value="Sensor_HK_TwoCompSys"/>
</dbReference>
<dbReference type="Gene3D" id="1.20.5.1930">
    <property type="match status" value="1"/>
</dbReference>
<dbReference type="EMBL" id="RBZP01000003">
    <property type="protein sequence ID" value="RKQ34757.1"/>
    <property type="molecule type" value="Genomic_DNA"/>
</dbReference>
<feature type="transmembrane region" description="Helical" evidence="10">
    <location>
        <begin position="12"/>
        <end position="33"/>
    </location>
</feature>
<dbReference type="InterPro" id="IPR036890">
    <property type="entry name" value="HATPase_C_sf"/>
</dbReference>
<protein>
    <recommendedName>
        <fullName evidence="2">histidine kinase</fullName>
        <ecNumber evidence="2">2.7.13.3</ecNumber>
    </recommendedName>
</protein>
<feature type="domain" description="Signal transduction histidine kinase subgroup 3 dimerisation and phosphoacceptor" evidence="11">
    <location>
        <begin position="194"/>
        <end position="256"/>
    </location>
</feature>
<dbReference type="CDD" id="cd16917">
    <property type="entry name" value="HATPase_UhpB-NarQ-NarX-like"/>
    <property type="match status" value="1"/>
</dbReference>
<sequence>MNERKERCCLRSSYWLWILFNIIIWPFALIYSNQSMKEMIGNIFGVALFFMIFFMIPLFISKPKLLLSLLSINAFIAILTLHYDVSTEFNPYLLLVITLLMAEGFYHLSIRFSLLLGGFMVTITIIVVFTTDISPNVRVYIILYLIFTLAAMVVFKKMKNRNDDLDARYEALLSEYRSLKRRRVSEEEIARQEERMLIAHEIHDSVGHKLTALLMQLEAFRMKVLEKDKEHVQSLKKLASDSLDETRRAVKSLKNKDTGGLPGILRLIRKLEMESFMRIHFSVKHGAFTAPLTGEQSFVIYRSVQEALTNIMKHSNKREAEVMFESPGGSIFRFEISNPITNHTIYREGFGLTSMRERLEKHGGSLEVFQTKEKFIVRGFLKIGYGG</sequence>